<organism evidence="1 2">
    <name type="scientific">Plakobranchus ocellatus</name>
    <dbReference type="NCBI Taxonomy" id="259542"/>
    <lineage>
        <taxon>Eukaryota</taxon>
        <taxon>Metazoa</taxon>
        <taxon>Spiralia</taxon>
        <taxon>Lophotrochozoa</taxon>
        <taxon>Mollusca</taxon>
        <taxon>Gastropoda</taxon>
        <taxon>Heterobranchia</taxon>
        <taxon>Euthyneura</taxon>
        <taxon>Panpulmonata</taxon>
        <taxon>Sacoglossa</taxon>
        <taxon>Placobranchoidea</taxon>
        <taxon>Plakobranchidae</taxon>
        <taxon>Plakobranchus</taxon>
    </lineage>
</organism>
<protein>
    <submittedName>
        <fullName evidence="1">Uncharacterized protein</fullName>
    </submittedName>
</protein>
<evidence type="ECO:0000313" key="1">
    <source>
        <dbReference type="EMBL" id="GFN86702.1"/>
    </source>
</evidence>
<sequence length="82" mass="9079">MTTRPNTPDYQLGGSDCFIISESLQVSNYRQSIGSSKPAKSCSHGAGMLQESTFSTREIIFISLLTQRCDLKFELPINTFAL</sequence>
<evidence type="ECO:0000313" key="2">
    <source>
        <dbReference type="Proteomes" id="UP000735302"/>
    </source>
</evidence>
<keyword evidence="2" id="KW-1185">Reference proteome</keyword>
<reference evidence="1 2" key="1">
    <citation type="journal article" date="2021" name="Elife">
        <title>Chloroplast acquisition without the gene transfer in kleptoplastic sea slugs, Plakobranchus ocellatus.</title>
        <authorList>
            <person name="Maeda T."/>
            <person name="Takahashi S."/>
            <person name="Yoshida T."/>
            <person name="Shimamura S."/>
            <person name="Takaki Y."/>
            <person name="Nagai Y."/>
            <person name="Toyoda A."/>
            <person name="Suzuki Y."/>
            <person name="Arimoto A."/>
            <person name="Ishii H."/>
            <person name="Satoh N."/>
            <person name="Nishiyama T."/>
            <person name="Hasebe M."/>
            <person name="Maruyama T."/>
            <person name="Minagawa J."/>
            <person name="Obokata J."/>
            <person name="Shigenobu S."/>
        </authorList>
    </citation>
    <scope>NUCLEOTIDE SEQUENCE [LARGE SCALE GENOMIC DNA]</scope>
</reference>
<gene>
    <name evidence="1" type="ORF">PoB_001320800</name>
</gene>
<accession>A0AAV3YVX9</accession>
<name>A0AAV3YVX9_9GAST</name>
<dbReference type="EMBL" id="BLXT01001596">
    <property type="protein sequence ID" value="GFN86702.1"/>
    <property type="molecule type" value="Genomic_DNA"/>
</dbReference>
<dbReference type="AlphaFoldDB" id="A0AAV3YVX9"/>
<comment type="caution">
    <text evidence="1">The sequence shown here is derived from an EMBL/GenBank/DDBJ whole genome shotgun (WGS) entry which is preliminary data.</text>
</comment>
<proteinExistence type="predicted"/>
<dbReference type="Proteomes" id="UP000735302">
    <property type="component" value="Unassembled WGS sequence"/>
</dbReference>